<dbReference type="PRINTS" id="PR01368">
    <property type="entry name" value="SYNAPSIN"/>
</dbReference>
<dbReference type="AlphaFoldDB" id="A0A0N4UST3"/>
<dbReference type="STRING" id="51028.A0A0N4UST3"/>
<evidence type="ECO:0000256" key="2">
    <source>
        <dbReference type="ARBA" id="ARBA00022553"/>
    </source>
</evidence>
<keyword evidence="7" id="KW-0812">Transmembrane</keyword>
<keyword evidence="10" id="KW-1185">Reference proteome</keyword>
<dbReference type="GO" id="GO:0046872">
    <property type="term" value="F:metal ion binding"/>
    <property type="evidence" value="ECO:0007669"/>
    <property type="project" value="InterPro"/>
</dbReference>
<evidence type="ECO:0000256" key="5">
    <source>
        <dbReference type="PROSITE-ProRule" id="PRU00409"/>
    </source>
</evidence>
<dbReference type="Pfam" id="PF02078">
    <property type="entry name" value="Synapsin"/>
    <property type="match status" value="1"/>
</dbReference>
<feature type="compositionally biased region" description="Polar residues" evidence="6">
    <location>
        <begin position="26"/>
        <end position="43"/>
    </location>
</feature>
<dbReference type="InterPro" id="IPR020898">
    <property type="entry name" value="Synapsin_ATP-bd_dom"/>
</dbReference>
<dbReference type="InterPro" id="IPR020897">
    <property type="entry name" value="Synapsin_pre-ATP-grasp_dom"/>
</dbReference>
<keyword evidence="3" id="KW-0770">Synapse</keyword>
<dbReference type="InterPro" id="IPR016185">
    <property type="entry name" value="PreATP-grasp_dom_sf"/>
</dbReference>
<reference evidence="11" key="1">
    <citation type="submission" date="2017-02" db="UniProtKB">
        <authorList>
            <consortium name="WormBaseParasite"/>
        </authorList>
    </citation>
    <scope>IDENTIFICATION</scope>
</reference>
<evidence type="ECO:0000313" key="9">
    <source>
        <dbReference type="EMBL" id="VDD85005.1"/>
    </source>
</evidence>
<evidence type="ECO:0000256" key="4">
    <source>
        <dbReference type="ARBA" id="ARBA00034103"/>
    </source>
</evidence>
<evidence type="ECO:0000259" key="8">
    <source>
        <dbReference type="PROSITE" id="PS50975"/>
    </source>
</evidence>
<dbReference type="PANTHER" id="PTHR10841">
    <property type="entry name" value="SYNAPSIN"/>
    <property type="match status" value="1"/>
</dbReference>
<dbReference type="SUPFAM" id="SSF52440">
    <property type="entry name" value="PreATP-grasp domain"/>
    <property type="match status" value="1"/>
</dbReference>
<keyword evidence="5" id="KW-0067">ATP-binding</keyword>
<organism evidence="11">
    <name type="scientific">Enterobius vermicularis</name>
    <name type="common">Human pinworm</name>
    <dbReference type="NCBI Taxonomy" id="51028"/>
    <lineage>
        <taxon>Eukaryota</taxon>
        <taxon>Metazoa</taxon>
        <taxon>Ecdysozoa</taxon>
        <taxon>Nematoda</taxon>
        <taxon>Chromadorea</taxon>
        <taxon>Rhabditida</taxon>
        <taxon>Spirurina</taxon>
        <taxon>Oxyuridomorpha</taxon>
        <taxon>Oxyuroidea</taxon>
        <taxon>Oxyuridae</taxon>
        <taxon>Enterobius</taxon>
    </lineage>
</organism>
<reference evidence="9 10" key="2">
    <citation type="submission" date="2018-10" db="EMBL/GenBank/DDBJ databases">
        <authorList>
            <consortium name="Pathogen Informatics"/>
        </authorList>
    </citation>
    <scope>NUCLEOTIDE SEQUENCE [LARGE SCALE GENOMIC DNA]</scope>
</reference>
<evidence type="ECO:0000313" key="10">
    <source>
        <dbReference type="Proteomes" id="UP000274131"/>
    </source>
</evidence>
<keyword evidence="2" id="KW-0597">Phosphoprotein</keyword>
<dbReference type="GO" id="GO:0005524">
    <property type="term" value="F:ATP binding"/>
    <property type="evidence" value="ECO:0007669"/>
    <property type="project" value="UniProtKB-UniRule"/>
</dbReference>
<dbReference type="Proteomes" id="UP000274131">
    <property type="component" value="Unassembled WGS sequence"/>
</dbReference>
<dbReference type="SUPFAM" id="SSF56059">
    <property type="entry name" value="Glutathione synthetase ATP-binding domain-like"/>
    <property type="match status" value="1"/>
</dbReference>
<dbReference type="PANTHER" id="PTHR10841:SF17">
    <property type="entry name" value="SYNAPSIN"/>
    <property type="match status" value="1"/>
</dbReference>
<name>A0A0N4UST3_ENTVE</name>
<dbReference type="PROSITE" id="PS50975">
    <property type="entry name" value="ATP_GRASP"/>
    <property type="match status" value="1"/>
</dbReference>
<dbReference type="GO" id="GO:0030672">
    <property type="term" value="C:synaptic vesicle membrane"/>
    <property type="evidence" value="ECO:0007669"/>
    <property type="project" value="TreeGrafter"/>
</dbReference>
<evidence type="ECO:0000256" key="7">
    <source>
        <dbReference type="SAM" id="Phobius"/>
    </source>
</evidence>
<evidence type="ECO:0000256" key="3">
    <source>
        <dbReference type="ARBA" id="ARBA00023018"/>
    </source>
</evidence>
<dbReference type="GO" id="GO:0007269">
    <property type="term" value="P:neurotransmitter secretion"/>
    <property type="evidence" value="ECO:0007669"/>
    <property type="project" value="InterPro"/>
</dbReference>
<dbReference type="EMBL" id="UXUI01000094">
    <property type="protein sequence ID" value="VDD85005.1"/>
    <property type="molecule type" value="Genomic_DNA"/>
</dbReference>
<feature type="region of interest" description="Disordered" evidence="6">
    <location>
        <begin position="438"/>
        <end position="531"/>
    </location>
</feature>
<dbReference type="OrthoDB" id="10249572at2759"/>
<evidence type="ECO:0000256" key="1">
    <source>
        <dbReference type="ARBA" id="ARBA00008243"/>
    </source>
</evidence>
<sequence>MESITSGMNFLKRRFSSQDSCDEKTPTMSATAPAQQSHTTNTSNGFPLTTGFSFSNIANKVSSTISAPSSPSKSGMSVYSQVQGITKNLMHAASGGISYNQTHRGNYKTVLIIDDEPVDWFVSLTFFFFSFIYLFLSFFINDAVVYYTAPFWNIHVCCFGYKDCTVEIRTEKERRVFHPDFVLYHQLPKSDKGDFSNIVFALLKSGVPTINPPEAVATFINKIWMHWQLQRRGLMQSIPIINQQYYPSFEHFEPTTKFPVVIRVGHGTKGCGKIKIDNELQLLELEGIIRTFKGSEVTVEPFIETKYDLHLQKIGSEMKSFIRKGISNNWKSSASSAVLEQIAITNRHRQLTQSISDMFGGMDLIGIDILVAKDGREIVHDVNDVLNLLGDAQEEDRRAIADLVQTKIVHLYVTFSMPNFSQKKEVVKSYFKFFTQQAQQQQQQHHPDAIIQRKPEQPPLPPRPTTATMTPSSSIEQPHSMKMSTEHKDSQKKNASESVKEQQHPKPTRQKSLAEKEPLSQNSFQDDTMGQLKRTFAGIFGDV</sequence>
<evidence type="ECO:0000256" key="6">
    <source>
        <dbReference type="SAM" id="MobiDB-lite"/>
    </source>
</evidence>
<feature type="compositionally biased region" description="Basic and acidic residues" evidence="6">
    <location>
        <begin position="445"/>
        <end position="456"/>
    </location>
</feature>
<feature type="compositionally biased region" description="Polar residues" evidence="6">
    <location>
        <begin position="519"/>
        <end position="528"/>
    </location>
</feature>
<feature type="compositionally biased region" description="Basic and acidic residues" evidence="6">
    <location>
        <begin position="484"/>
        <end position="504"/>
    </location>
</feature>
<evidence type="ECO:0000313" key="11">
    <source>
        <dbReference type="WBParaSite" id="EVEC_0000021101-mRNA-1"/>
    </source>
</evidence>
<keyword evidence="7" id="KW-0472">Membrane</keyword>
<keyword evidence="5" id="KW-0547">Nucleotide-binding</keyword>
<dbReference type="Gene3D" id="3.30.1490.20">
    <property type="entry name" value="ATP-grasp fold, A domain"/>
    <property type="match status" value="1"/>
</dbReference>
<comment type="similarity">
    <text evidence="1">Belongs to the synapsin family.</text>
</comment>
<dbReference type="InterPro" id="IPR001359">
    <property type="entry name" value="Synapsin"/>
</dbReference>
<protein>
    <submittedName>
        <fullName evidence="11">ATP-grasp domain-containing protein</fullName>
    </submittedName>
</protein>
<dbReference type="InterPro" id="IPR011761">
    <property type="entry name" value="ATP-grasp"/>
</dbReference>
<proteinExistence type="inferred from homology"/>
<accession>A0A0N4UST3</accession>
<feature type="domain" description="ATP-grasp" evidence="8">
    <location>
        <begin position="232"/>
        <end position="409"/>
    </location>
</feature>
<keyword evidence="7" id="KW-1133">Transmembrane helix</keyword>
<dbReference type="InterPro" id="IPR013815">
    <property type="entry name" value="ATP_grasp_subdomain_1"/>
</dbReference>
<dbReference type="Pfam" id="PF02750">
    <property type="entry name" value="Synapsin_C"/>
    <property type="match status" value="1"/>
</dbReference>
<gene>
    <name evidence="9" type="ORF">EVEC_LOCUS148</name>
</gene>
<dbReference type="Gene3D" id="3.30.470.20">
    <property type="entry name" value="ATP-grasp fold, B domain"/>
    <property type="match status" value="1"/>
</dbReference>
<feature type="transmembrane region" description="Helical" evidence="7">
    <location>
        <begin position="118"/>
        <end position="140"/>
    </location>
</feature>
<feature type="region of interest" description="Disordered" evidence="6">
    <location>
        <begin position="15"/>
        <end position="43"/>
    </location>
</feature>
<comment type="subcellular location">
    <subcellularLocation>
        <location evidence="4">Synapse</location>
    </subcellularLocation>
</comment>
<dbReference type="WBParaSite" id="EVEC_0000021101-mRNA-1">
    <property type="protein sequence ID" value="EVEC_0000021101-mRNA-1"/>
    <property type="gene ID" value="EVEC_0000021101"/>
</dbReference>
<dbReference type="Gene3D" id="3.40.50.20">
    <property type="match status" value="1"/>
</dbReference>